<feature type="chain" id="PRO_5028873729" evidence="1">
    <location>
        <begin position="20"/>
        <end position="203"/>
    </location>
</feature>
<dbReference type="Proteomes" id="UP000492821">
    <property type="component" value="Unassembled WGS sequence"/>
</dbReference>
<organism evidence="2 3">
    <name type="scientific">Panagrellus redivivus</name>
    <name type="common">Microworm</name>
    <dbReference type="NCBI Taxonomy" id="6233"/>
    <lineage>
        <taxon>Eukaryota</taxon>
        <taxon>Metazoa</taxon>
        <taxon>Ecdysozoa</taxon>
        <taxon>Nematoda</taxon>
        <taxon>Chromadorea</taxon>
        <taxon>Rhabditida</taxon>
        <taxon>Tylenchina</taxon>
        <taxon>Panagrolaimomorpha</taxon>
        <taxon>Panagrolaimoidea</taxon>
        <taxon>Panagrolaimidae</taxon>
        <taxon>Panagrellus</taxon>
    </lineage>
</organism>
<feature type="signal peptide" evidence="1">
    <location>
        <begin position="1"/>
        <end position="19"/>
    </location>
</feature>
<proteinExistence type="predicted"/>
<name>A0A7E4VFL6_PANRE</name>
<evidence type="ECO:0000256" key="1">
    <source>
        <dbReference type="SAM" id="SignalP"/>
    </source>
</evidence>
<reference evidence="3" key="2">
    <citation type="submission" date="2020-10" db="UniProtKB">
        <authorList>
            <consortium name="WormBaseParasite"/>
        </authorList>
    </citation>
    <scope>IDENTIFICATION</scope>
</reference>
<evidence type="ECO:0000313" key="3">
    <source>
        <dbReference type="WBParaSite" id="Pan_g20510.t1"/>
    </source>
</evidence>
<keyword evidence="2" id="KW-1185">Reference proteome</keyword>
<accession>A0A7E4VFL6</accession>
<dbReference type="WBParaSite" id="Pan_g20510.t1">
    <property type="protein sequence ID" value="Pan_g20510.t1"/>
    <property type="gene ID" value="Pan_g20510"/>
</dbReference>
<dbReference type="AlphaFoldDB" id="A0A7E4VFL6"/>
<keyword evidence="1" id="KW-0732">Signal</keyword>
<reference evidence="2" key="1">
    <citation type="journal article" date="2013" name="Genetics">
        <title>The draft genome and transcriptome of Panagrellus redivivus are shaped by the harsh demands of a free-living lifestyle.</title>
        <authorList>
            <person name="Srinivasan J."/>
            <person name="Dillman A.R."/>
            <person name="Macchietto M.G."/>
            <person name="Heikkinen L."/>
            <person name="Lakso M."/>
            <person name="Fracchia K.M."/>
            <person name="Antoshechkin I."/>
            <person name="Mortazavi A."/>
            <person name="Wong G."/>
            <person name="Sternberg P.W."/>
        </authorList>
    </citation>
    <scope>NUCLEOTIDE SEQUENCE [LARGE SCALE GENOMIC DNA]</scope>
    <source>
        <strain evidence="2">MT8872</strain>
    </source>
</reference>
<sequence>MRSMMWTVAFLVVLFDGVALTMTAPSPPLVQTRGANADSISNYIRNYVVADFSKILDLLKDEKSLGSSMVLPFGITTDKPKPWVVLSKVDSLFDQLIILWKDHGAKTSVDVSEAVHTIFDAKYNVQEFIFGSRDLFEKAKNERSNNLKVVNALKKDAGLKIDLASDVVKRVVDDLVTVVSPFDGENEKEYYRNLIGVSLDSRK</sequence>
<protein>
    <submittedName>
        <fullName evidence="3">SXP/RAL-2 family protein Ani s 5-like cation-binding domain-containing protein</fullName>
    </submittedName>
</protein>
<evidence type="ECO:0000313" key="2">
    <source>
        <dbReference type="Proteomes" id="UP000492821"/>
    </source>
</evidence>